<dbReference type="HOGENOM" id="CLU_047714_0_2_6"/>
<dbReference type="PANTHER" id="PTHR40074:SF2">
    <property type="entry name" value="O-ACETYLTRANSFERASE WECH"/>
    <property type="match status" value="1"/>
</dbReference>
<accession>A0A090I9F8</accession>
<feature type="transmembrane region" description="Helical" evidence="7">
    <location>
        <begin position="305"/>
        <end position="326"/>
    </location>
</feature>
<comment type="similarity">
    <text evidence="2">Belongs to the acyltransferase 3 family.</text>
</comment>
<dbReference type="GeneID" id="28542525"/>
<dbReference type="OrthoDB" id="1072135at2"/>
<dbReference type="GO" id="GO:0005886">
    <property type="term" value="C:plasma membrane"/>
    <property type="evidence" value="ECO:0007669"/>
    <property type="project" value="UniProtKB-SubCell"/>
</dbReference>
<comment type="subcellular location">
    <subcellularLocation>
        <location evidence="1">Cell membrane</location>
        <topology evidence="1">Multi-pass membrane protein</topology>
    </subcellularLocation>
</comment>
<reference evidence="10" key="1">
    <citation type="submission" date="2014-09" db="EMBL/GenBank/DDBJ databases">
        <authorList>
            <person name="Hjerde E."/>
        </authorList>
    </citation>
    <scope>NUCLEOTIDE SEQUENCE [LARGE SCALE GENOMIC DNA]</scope>
    <source>
        <strain evidence="10">06/09/139</strain>
    </source>
</reference>
<gene>
    <name evidence="9" type="ORF">AWOD_II_0279</name>
</gene>
<keyword evidence="4 7" id="KW-0812">Transmembrane</keyword>
<evidence type="ECO:0000313" key="10">
    <source>
        <dbReference type="Proteomes" id="UP000032427"/>
    </source>
</evidence>
<dbReference type="PANTHER" id="PTHR40074">
    <property type="entry name" value="O-ACETYLTRANSFERASE WECH"/>
    <property type="match status" value="1"/>
</dbReference>
<evidence type="ECO:0000256" key="5">
    <source>
        <dbReference type="ARBA" id="ARBA00022989"/>
    </source>
</evidence>
<dbReference type="AlphaFoldDB" id="A0A090I9F8"/>
<dbReference type="InterPro" id="IPR002656">
    <property type="entry name" value="Acyl_transf_3_dom"/>
</dbReference>
<dbReference type="STRING" id="80852.AWOD_II_0279"/>
<keyword evidence="10" id="KW-1185">Reference proteome</keyword>
<evidence type="ECO:0000256" key="2">
    <source>
        <dbReference type="ARBA" id="ARBA00007400"/>
    </source>
</evidence>
<feature type="transmembrane region" description="Helical" evidence="7">
    <location>
        <begin position="244"/>
        <end position="261"/>
    </location>
</feature>
<feature type="transmembrane region" description="Helical" evidence="7">
    <location>
        <begin position="9"/>
        <end position="28"/>
    </location>
</feature>
<keyword evidence="6 7" id="KW-0472">Membrane</keyword>
<evidence type="ECO:0000256" key="4">
    <source>
        <dbReference type="ARBA" id="ARBA00022692"/>
    </source>
</evidence>
<organism evidence="9 10">
    <name type="scientific">Aliivibrio wodanis</name>
    <dbReference type="NCBI Taxonomy" id="80852"/>
    <lineage>
        <taxon>Bacteria</taxon>
        <taxon>Pseudomonadati</taxon>
        <taxon>Pseudomonadota</taxon>
        <taxon>Gammaproteobacteria</taxon>
        <taxon>Vibrionales</taxon>
        <taxon>Vibrionaceae</taxon>
        <taxon>Aliivibrio</taxon>
    </lineage>
</organism>
<feature type="transmembrane region" description="Helical" evidence="7">
    <location>
        <begin position="85"/>
        <end position="104"/>
    </location>
</feature>
<feature type="transmembrane region" description="Helical" evidence="7">
    <location>
        <begin position="48"/>
        <end position="65"/>
    </location>
</feature>
<keyword evidence="3" id="KW-1003">Cell membrane</keyword>
<dbReference type="GO" id="GO:0009246">
    <property type="term" value="P:enterobacterial common antigen biosynthetic process"/>
    <property type="evidence" value="ECO:0007669"/>
    <property type="project" value="TreeGrafter"/>
</dbReference>
<dbReference type="PATRIC" id="fig|80852.17.peg.3033"/>
<proteinExistence type="inferred from homology"/>
<feature type="transmembrane region" description="Helical" evidence="7">
    <location>
        <begin position="207"/>
        <end position="224"/>
    </location>
</feature>
<sequence>MGRIFFFDLLRCIAAVAVVAIHVLAPYRHELNSIPFDQWVTAVSVNSLSRWAVPVFIMITGALMLSDKREFDAPYYVKKRLGKVLVPFLFWSVFYALFSGLTAQGYDFESTKMVLIDLPFEYTYYHLGFFYYFLPLYIVIPFFRVMVQKIDNTALFSVIGVWLLTTCFFLVKFEGFWSTEIWLYSGYLLLGYVLYQRVSLTKTNTIIALFIGITALAATVYMVITQSVLLGEYTVGRWLSYKTINTVAAAGMLFFVCRYYGESLSDKSRTIVGFISTYSLGIYLLHPLFLWPMKNYAWYEGQNPMWVIPVWVFLSGAGALGLSWLLSKSKKTAWLVP</sequence>
<name>A0A090I9F8_9GAMM</name>
<evidence type="ECO:0000256" key="1">
    <source>
        <dbReference type="ARBA" id="ARBA00004651"/>
    </source>
</evidence>
<feature type="transmembrane region" description="Helical" evidence="7">
    <location>
        <begin position="124"/>
        <end position="147"/>
    </location>
</feature>
<evidence type="ECO:0000313" key="9">
    <source>
        <dbReference type="EMBL" id="CED56927.1"/>
    </source>
</evidence>
<dbReference type="Proteomes" id="UP000032427">
    <property type="component" value="Chromosome 2"/>
</dbReference>
<evidence type="ECO:0000259" key="8">
    <source>
        <dbReference type="Pfam" id="PF01757"/>
    </source>
</evidence>
<dbReference type="EMBL" id="LN554847">
    <property type="protein sequence ID" value="CED56927.1"/>
    <property type="molecule type" value="Genomic_DNA"/>
</dbReference>
<dbReference type="Pfam" id="PF01757">
    <property type="entry name" value="Acyl_transf_3"/>
    <property type="match status" value="1"/>
</dbReference>
<feature type="transmembrane region" description="Helical" evidence="7">
    <location>
        <begin position="177"/>
        <end position="195"/>
    </location>
</feature>
<evidence type="ECO:0000256" key="7">
    <source>
        <dbReference type="SAM" id="Phobius"/>
    </source>
</evidence>
<feature type="domain" description="Acyltransferase 3" evidence="8">
    <location>
        <begin position="6"/>
        <end position="327"/>
    </location>
</feature>
<dbReference type="GO" id="GO:0016413">
    <property type="term" value="F:O-acetyltransferase activity"/>
    <property type="evidence" value="ECO:0007669"/>
    <property type="project" value="TreeGrafter"/>
</dbReference>
<dbReference type="KEGG" id="awd:AWOD_II_0279"/>
<keyword evidence="5 7" id="KW-1133">Transmembrane helix</keyword>
<evidence type="ECO:0000256" key="6">
    <source>
        <dbReference type="ARBA" id="ARBA00023136"/>
    </source>
</evidence>
<feature type="transmembrane region" description="Helical" evidence="7">
    <location>
        <begin position="273"/>
        <end position="293"/>
    </location>
</feature>
<feature type="transmembrane region" description="Helical" evidence="7">
    <location>
        <begin position="154"/>
        <end position="171"/>
    </location>
</feature>
<evidence type="ECO:0000256" key="3">
    <source>
        <dbReference type="ARBA" id="ARBA00022475"/>
    </source>
</evidence>
<protein>
    <submittedName>
        <fullName evidence="9">Membrane protein</fullName>
    </submittedName>
</protein>